<dbReference type="RefSeq" id="WP_041049031.1">
    <property type="nucleotide sequence ID" value="NZ_JXAK01000033.1"/>
</dbReference>
<name>A0ABR5AF83_9BACL</name>
<protein>
    <submittedName>
        <fullName evidence="1">Uncharacterized protein</fullName>
    </submittedName>
</protein>
<reference evidence="1 2" key="1">
    <citation type="submission" date="2014-12" db="EMBL/GenBank/DDBJ databases">
        <title>Draft genome sequence of Paenibacillus kamchatkensis strain B-2647.</title>
        <authorList>
            <person name="Karlyshev A.V."/>
            <person name="Kudryashova E.B."/>
        </authorList>
    </citation>
    <scope>NUCLEOTIDE SEQUENCE [LARGE SCALE GENOMIC DNA]</scope>
    <source>
        <strain evidence="1 2">VKM B-2647</strain>
    </source>
</reference>
<proteinExistence type="predicted"/>
<evidence type="ECO:0000313" key="1">
    <source>
        <dbReference type="EMBL" id="KIL39662.1"/>
    </source>
</evidence>
<comment type="caution">
    <text evidence="1">The sequence shown here is derived from an EMBL/GenBank/DDBJ whole genome shotgun (WGS) entry which is preliminary data.</text>
</comment>
<accession>A0ABR5AF83</accession>
<keyword evidence="2" id="KW-1185">Reference proteome</keyword>
<organism evidence="1 2">
    <name type="scientific">Gordoniibacillus kamchatkensis</name>
    <dbReference type="NCBI Taxonomy" id="1590651"/>
    <lineage>
        <taxon>Bacteria</taxon>
        <taxon>Bacillati</taxon>
        <taxon>Bacillota</taxon>
        <taxon>Bacilli</taxon>
        <taxon>Bacillales</taxon>
        <taxon>Paenibacillaceae</taxon>
        <taxon>Gordoniibacillus</taxon>
    </lineage>
</organism>
<sequence length="71" mass="7369">MNDPDVRPEAEDGGNVPSREALLKAYDAEEADAIISQEQKLGRNDAGDEASADPKAVADAIAAVVTFTNGP</sequence>
<evidence type="ECO:0000313" key="2">
    <source>
        <dbReference type="Proteomes" id="UP000031967"/>
    </source>
</evidence>
<gene>
    <name evidence="1" type="ORF">SD70_18650</name>
</gene>
<dbReference type="EMBL" id="JXAK01000033">
    <property type="protein sequence ID" value="KIL39662.1"/>
    <property type="molecule type" value="Genomic_DNA"/>
</dbReference>
<dbReference type="Proteomes" id="UP000031967">
    <property type="component" value="Unassembled WGS sequence"/>
</dbReference>